<dbReference type="InterPro" id="IPR001584">
    <property type="entry name" value="Integrase_cat-core"/>
</dbReference>
<reference evidence="3" key="1">
    <citation type="journal article" date="2023" name="Phytobiomes J">
        <title>Deciphering the key players within the bacterial microbiota associated with aerial crown gall tumors on rhododendron: Insights into the gallobiome.</title>
        <authorList>
            <person name="Kuzmanovic N."/>
            <person name="Nesme J."/>
            <person name="Wolf J."/>
            <person name="Neumann-Schaal M."/>
            <person name="Petersen J."/>
            <person name="Fernandez-Gnecco G."/>
            <person name="Sproeer C."/>
            <person name="Bunk B."/>
            <person name="Overmann J."/>
            <person name="Sorensen S.J."/>
            <person name="Idczak E."/>
            <person name="Smalla K."/>
        </authorList>
    </citation>
    <scope>NUCLEOTIDE SEQUENCE [LARGE SCALE GENOMIC DNA]</scope>
    <source>
        <strain evidence="3">Rho-14.1</strain>
    </source>
</reference>
<feature type="domain" description="Integrase catalytic" evidence="2">
    <location>
        <begin position="270"/>
        <end position="488"/>
    </location>
</feature>
<dbReference type="Proteomes" id="UP001277561">
    <property type="component" value="Unassembled WGS sequence"/>
</dbReference>
<organism evidence="3 4">
    <name type="scientific">Agrobacterium rosae</name>
    <dbReference type="NCBI Taxonomy" id="1972867"/>
    <lineage>
        <taxon>Bacteria</taxon>
        <taxon>Pseudomonadati</taxon>
        <taxon>Pseudomonadota</taxon>
        <taxon>Alphaproteobacteria</taxon>
        <taxon>Hyphomicrobiales</taxon>
        <taxon>Rhizobiaceae</taxon>
        <taxon>Rhizobium/Agrobacterium group</taxon>
        <taxon>Agrobacterium</taxon>
    </lineage>
</organism>
<proteinExistence type="predicted"/>
<dbReference type="RefSeq" id="WP_320188515.1">
    <property type="nucleotide sequence ID" value="NZ_CP192764.1"/>
</dbReference>
<dbReference type="InterPro" id="IPR012337">
    <property type="entry name" value="RNaseH-like_sf"/>
</dbReference>
<evidence type="ECO:0000313" key="3">
    <source>
        <dbReference type="EMBL" id="MDX8331969.1"/>
    </source>
</evidence>
<sequence length="750" mass="84747">MTEPEKKPDTVFTIESEDRVKFLGRFFKATPSTCGYVLSELGGSARHELEDWQITEHIFQRVIKVERGYFGIDAMNARGLRYALDAPDLPKDTVYRTRMVHMFLEGQQGGRWKRSEKCVNEFYKEFDAVEDEYRKSRGGTKRQDATDKTRVEWRQFLRIVKLFETRGRTPNALVKNYTGSNLHTKNVDYEREGFLREWAQKKATRHKDSGEALYGEMVTANEKLTIPFVLPTLRTFQRRIKKLERLRLDAGIHGVEVAVARLAISQGGLEVTRPLERVEMDEKVIDLIVFLTDTGIWDALHEDVQKAIMRVKRPYISVAIDYATRSVLAMRLLREAPKAGNSIETLRMALLPKDDYARRAGAVSGWPMCGTMELVATDAGSAYANDDFLACVLMATGRHLFPPSKTPVLRGTIERFFKTVDDRYMHLFSGRTFGNVLARGNYNSVANASMTFDRLADALVRLIVDCYHHTPHASLNGEMPIDAWSRLNAIYRVKPPPTDEELAQIFSVTMTRKIGDNGLVFLGIPYGDEALQKLRNLLGGATVQMRVNPYNLGSVRMLTQDGRGYVIVPAMRDGFEGVTTAEWSAVLRTMDKRFADRAKIFDDTVRRAMAEVKAISTNAMADAGIGDPTLTREVFERIDRQLVRGWVVPRRSKADHSIPSEPPSTVSEKEEASPLSGDDKRKLLVHGMSNAPIKPLQGLRKMQDGRQAIRPAPENGLADPTLAGPRQQTEQPQTKTKPAASSRRWTFEKK</sequence>
<name>A0ABU4W2G1_9HYPH</name>
<gene>
    <name evidence="3" type="ORF">RMS29_22400</name>
</gene>
<dbReference type="Gene3D" id="3.30.420.10">
    <property type="entry name" value="Ribonuclease H-like superfamily/Ribonuclease H"/>
    <property type="match status" value="1"/>
</dbReference>
<protein>
    <submittedName>
        <fullName evidence="3">Mu transposase C-terminal domain-containing protein</fullName>
    </submittedName>
</protein>
<dbReference type="EMBL" id="JAVRAD010000013">
    <property type="protein sequence ID" value="MDX8331969.1"/>
    <property type="molecule type" value="Genomic_DNA"/>
</dbReference>
<feature type="region of interest" description="Disordered" evidence="1">
    <location>
        <begin position="651"/>
        <end position="677"/>
    </location>
</feature>
<dbReference type="SUPFAM" id="SSF53098">
    <property type="entry name" value="Ribonuclease H-like"/>
    <property type="match status" value="1"/>
</dbReference>
<evidence type="ECO:0000313" key="4">
    <source>
        <dbReference type="Proteomes" id="UP001277561"/>
    </source>
</evidence>
<dbReference type="PROSITE" id="PS50994">
    <property type="entry name" value="INTEGRASE"/>
    <property type="match status" value="1"/>
</dbReference>
<evidence type="ECO:0000259" key="2">
    <source>
        <dbReference type="PROSITE" id="PS50994"/>
    </source>
</evidence>
<evidence type="ECO:0000256" key="1">
    <source>
        <dbReference type="SAM" id="MobiDB-lite"/>
    </source>
</evidence>
<dbReference type="InterPro" id="IPR036397">
    <property type="entry name" value="RNaseH_sf"/>
</dbReference>
<feature type="compositionally biased region" description="Low complexity" evidence="1">
    <location>
        <begin position="727"/>
        <end position="738"/>
    </location>
</feature>
<feature type="region of interest" description="Disordered" evidence="1">
    <location>
        <begin position="689"/>
        <end position="750"/>
    </location>
</feature>
<accession>A0ABU4W2G1</accession>
<comment type="caution">
    <text evidence="3">The sequence shown here is derived from an EMBL/GenBank/DDBJ whole genome shotgun (WGS) entry which is preliminary data.</text>
</comment>
<feature type="compositionally biased region" description="Basic and acidic residues" evidence="1">
    <location>
        <begin position="667"/>
        <end position="677"/>
    </location>
</feature>
<keyword evidence="4" id="KW-1185">Reference proteome</keyword>